<keyword evidence="2" id="KW-1185">Reference proteome</keyword>
<sequence>MVNGGAIVGDVDLGSENDFFRATGDYVVTGRVIGETGDDTLIGANGDDGFAGFDLLAGH</sequence>
<evidence type="ECO:0000313" key="2">
    <source>
        <dbReference type="Proteomes" id="UP000030960"/>
    </source>
</evidence>
<dbReference type="EMBL" id="JSUQ01000015">
    <property type="protein sequence ID" value="KHQ51752.1"/>
    <property type="molecule type" value="Genomic_DNA"/>
</dbReference>
<organism evidence="1 2">
    <name type="scientific">Mameliella alba</name>
    <dbReference type="NCBI Taxonomy" id="561184"/>
    <lineage>
        <taxon>Bacteria</taxon>
        <taxon>Pseudomonadati</taxon>
        <taxon>Pseudomonadota</taxon>
        <taxon>Alphaproteobacteria</taxon>
        <taxon>Rhodobacterales</taxon>
        <taxon>Roseobacteraceae</taxon>
        <taxon>Mameliella</taxon>
    </lineage>
</organism>
<dbReference type="RefSeq" id="WP_043144311.1">
    <property type="nucleotide sequence ID" value="NZ_JSUQ01000015.1"/>
</dbReference>
<gene>
    <name evidence="1" type="ORF">OA50_03653</name>
</gene>
<dbReference type="AlphaFoldDB" id="A0A0B3RUH3"/>
<name>A0A0B3RUH3_9RHOB</name>
<comment type="caution">
    <text evidence="1">The sequence shown here is derived from an EMBL/GenBank/DDBJ whole genome shotgun (WGS) entry which is preliminary data.</text>
</comment>
<evidence type="ECO:0000313" key="1">
    <source>
        <dbReference type="EMBL" id="KHQ51752.1"/>
    </source>
</evidence>
<protein>
    <submittedName>
        <fullName evidence="1">Uncharacterized protein</fullName>
    </submittedName>
</protein>
<dbReference type="Proteomes" id="UP000030960">
    <property type="component" value="Unassembled WGS sequence"/>
</dbReference>
<reference evidence="1 2" key="1">
    <citation type="submission" date="2014-10" db="EMBL/GenBank/DDBJ databases">
        <title>Genome sequence of Ponticoccus sp. strain UMTAT08 isolated from clonal culture of toxic dinoflagellate Alexandrium tamiyavanichii.</title>
        <authorList>
            <person name="Gan H.Y."/>
            <person name="Muhd D.-D."/>
            <person name="Mohd Noor M.E."/>
            <person name="Yeong Y.S."/>
            <person name="Usup G."/>
        </authorList>
    </citation>
    <scope>NUCLEOTIDE SEQUENCE [LARGE SCALE GENOMIC DNA]</scope>
    <source>
        <strain evidence="1 2">UMTAT08</strain>
    </source>
</reference>
<proteinExistence type="predicted"/>
<accession>A0A0B3RUH3</accession>